<evidence type="ECO:0000313" key="3">
    <source>
        <dbReference type="Proteomes" id="UP000613768"/>
    </source>
</evidence>
<dbReference type="Gene3D" id="1.25.40.10">
    <property type="entry name" value="Tetratricopeptide repeat domain"/>
    <property type="match status" value="1"/>
</dbReference>
<name>A0AAW3ZFU6_9GAMM</name>
<dbReference type="RefSeq" id="WP_192027805.1">
    <property type="nucleotide sequence ID" value="NZ_JACYTR010000002.1"/>
</dbReference>
<organism evidence="2 3">
    <name type="scientific">Pseudomarimonas arenosa</name>
    <dbReference type="NCBI Taxonomy" id="2774145"/>
    <lineage>
        <taxon>Bacteria</taxon>
        <taxon>Pseudomonadati</taxon>
        <taxon>Pseudomonadota</taxon>
        <taxon>Gammaproteobacteria</taxon>
        <taxon>Lysobacterales</taxon>
        <taxon>Lysobacteraceae</taxon>
        <taxon>Pseudomarimonas</taxon>
    </lineage>
</organism>
<evidence type="ECO:0000256" key="1">
    <source>
        <dbReference type="SAM" id="MobiDB-lite"/>
    </source>
</evidence>
<proteinExistence type="predicted"/>
<feature type="region of interest" description="Disordered" evidence="1">
    <location>
        <begin position="69"/>
        <end position="92"/>
    </location>
</feature>
<comment type="caution">
    <text evidence="2">The sequence shown here is derived from an EMBL/GenBank/DDBJ whole genome shotgun (WGS) entry which is preliminary data.</text>
</comment>
<dbReference type="Proteomes" id="UP000613768">
    <property type="component" value="Unassembled WGS sequence"/>
</dbReference>
<keyword evidence="3" id="KW-1185">Reference proteome</keyword>
<reference evidence="2 3" key="1">
    <citation type="submission" date="2020-09" db="EMBL/GenBank/DDBJ databases">
        <title>Pseudoxanthomonas sp. CAU 1598 isolated from sand of Yaerae Beach.</title>
        <authorList>
            <person name="Kim W."/>
        </authorList>
    </citation>
    <scope>NUCLEOTIDE SEQUENCE [LARGE SCALE GENOMIC DNA]</scope>
    <source>
        <strain evidence="2 3">CAU 1598</strain>
    </source>
</reference>
<accession>A0AAW3ZFU6</accession>
<feature type="compositionally biased region" description="Basic and acidic residues" evidence="1">
    <location>
        <begin position="69"/>
        <end position="80"/>
    </location>
</feature>
<evidence type="ECO:0000313" key="2">
    <source>
        <dbReference type="EMBL" id="MBD8524464.1"/>
    </source>
</evidence>
<dbReference type="EMBL" id="JACYTR010000002">
    <property type="protein sequence ID" value="MBD8524464.1"/>
    <property type="molecule type" value="Genomic_DNA"/>
</dbReference>
<dbReference type="InterPro" id="IPR011990">
    <property type="entry name" value="TPR-like_helical_dom_sf"/>
</dbReference>
<gene>
    <name evidence="2" type="ORF">IFO71_01800</name>
</gene>
<protein>
    <submittedName>
        <fullName evidence="2">SEL1-like repeat protein</fullName>
    </submittedName>
</protein>
<dbReference type="AlphaFoldDB" id="A0AAW3ZFU6"/>
<sequence length="92" mass="10568">METEQLKQHKKDALKGDASAAALVSDHYMTGVNDIEEGFFWLKLAAELGDCQSQHRLLGWYRQAKSRPDDVQRWRDELQKNPRCAGPQPEID</sequence>
<dbReference type="SUPFAM" id="SSF81901">
    <property type="entry name" value="HCP-like"/>
    <property type="match status" value="1"/>
</dbReference>